<keyword evidence="1" id="KW-0175">Coiled coil</keyword>
<dbReference type="Proteomes" id="UP000007879">
    <property type="component" value="Unassembled WGS sequence"/>
</dbReference>
<keyword evidence="3" id="KW-1185">Reference proteome</keyword>
<protein>
    <submittedName>
        <fullName evidence="2">Uncharacterized protein</fullName>
    </submittedName>
</protein>
<dbReference type="AlphaFoldDB" id="A0A1X7VQV1"/>
<evidence type="ECO:0000313" key="3">
    <source>
        <dbReference type="Proteomes" id="UP000007879"/>
    </source>
</evidence>
<dbReference type="InParanoid" id="A0A1X7VQV1"/>
<reference evidence="2" key="2">
    <citation type="submission" date="2017-05" db="UniProtKB">
        <authorList>
            <consortium name="EnsemblMetazoa"/>
        </authorList>
    </citation>
    <scope>IDENTIFICATION</scope>
</reference>
<dbReference type="EnsemblMetazoa" id="Aqu2.1.42274_001">
    <property type="protein sequence ID" value="Aqu2.1.42274_001"/>
    <property type="gene ID" value="Aqu2.1.42274"/>
</dbReference>
<gene>
    <name evidence="2" type="primary">109586393</name>
</gene>
<sequence>MVSVTKRCTDCFCRVRNAGIFSGDIKCDDCARIKRGVVYPKTCACCRKVDNLKYNYMQRTGCYLCDVCSENARSYIRNKDSKALKAMTDTIMFNGYTVPQQYLDELERQEKAEDLERQRKADELERQRRLDEWERQKKLNEFKRQRRIDELECQRKADELKHQRKKDEWEHQWRVDQQEYERKVNESDKSVICDDCRSIIKVKGYFKKEGKCLCDQCAGDYRMFRMKALEKMLEAPPEDWPKYQQRLALNN</sequence>
<organism evidence="2">
    <name type="scientific">Amphimedon queenslandica</name>
    <name type="common">Sponge</name>
    <dbReference type="NCBI Taxonomy" id="400682"/>
    <lineage>
        <taxon>Eukaryota</taxon>
        <taxon>Metazoa</taxon>
        <taxon>Porifera</taxon>
        <taxon>Demospongiae</taxon>
        <taxon>Heteroscleromorpha</taxon>
        <taxon>Haplosclerida</taxon>
        <taxon>Niphatidae</taxon>
        <taxon>Amphimedon</taxon>
    </lineage>
</organism>
<dbReference type="KEGG" id="aqu:109586393"/>
<proteinExistence type="predicted"/>
<evidence type="ECO:0000313" key="2">
    <source>
        <dbReference type="EnsemblMetazoa" id="Aqu2.1.42274_001"/>
    </source>
</evidence>
<accession>A0A1X7VQV1</accession>
<reference evidence="3" key="1">
    <citation type="journal article" date="2010" name="Nature">
        <title>The Amphimedon queenslandica genome and the evolution of animal complexity.</title>
        <authorList>
            <person name="Srivastava M."/>
            <person name="Simakov O."/>
            <person name="Chapman J."/>
            <person name="Fahey B."/>
            <person name="Gauthier M.E."/>
            <person name="Mitros T."/>
            <person name="Richards G.S."/>
            <person name="Conaco C."/>
            <person name="Dacre M."/>
            <person name="Hellsten U."/>
            <person name="Larroux C."/>
            <person name="Putnam N.H."/>
            <person name="Stanke M."/>
            <person name="Adamska M."/>
            <person name="Darling A."/>
            <person name="Degnan S.M."/>
            <person name="Oakley T.H."/>
            <person name="Plachetzki D.C."/>
            <person name="Zhai Y."/>
            <person name="Adamski M."/>
            <person name="Calcino A."/>
            <person name="Cummins S.F."/>
            <person name="Goodstein D.M."/>
            <person name="Harris C."/>
            <person name="Jackson D.J."/>
            <person name="Leys S.P."/>
            <person name="Shu S."/>
            <person name="Woodcroft B.J."/>
            <person name="Vervoort M."/>
            <person name="Kosik K.S."/>
            <person name="Manning G."/>
            <person name="Degnan B.M."/>
            <person name="Rokhsar D.S."/>
        </authorList>
    </citation>
    <scope>NUCLEOTIDE SEQUENCE [LARGE SCALE GENOMIC DNA]</scope>
</reference>
<dbReference type="EnsemblMetazoa" id="XM_020002586.1">
    <property type="protein sequence ID" value="XP_019858145.1"/>
    <property type="gene ID" value="LOC109586393"/>
</dbReference>
<name>A0A1X7VQV1_AMPQE</name>
<evidence type="ECO:0000256" key="1">
    <source>
        <dbReference type="SAM" id="Coils"/>
    </source>
</evidence>
<feature type="coiled-coil region" evidence="1">
    <location>
        <begin position="103"/>
        <end position="168"/>
    </location>
</feature>